<evidence type="ECO:0000256" key="1">
    <source>
        <dbReference type="ARBA" id="ARBA00010634"/>
    </source>
</evidence>
<comment type="similarity">
    <text evidence="1">Belongs to the MlaA family.</text>
</comment>
<keyword evidence="2" id="KW-0732">Signal</keyword>
<dbReference type="PANTHER" id="PTHR30035">
    <property type="entry name" value="LIPOPROTEIN VACJ-RELATED"/>
    <property type="match status" value="1"/>
</dbReference>
<organism evidence="3 4">
    <name type="scientific">Fluviibacter phosphoraccumulans</name>
    <dbReference type="NCBI Taxonomy" id="1751046"/>
    <lineage>
        <taxon>Bacteria</taxon>
        <taxon>Pseudomonadati</taxon>
        <taxon>Pseudomonadota</taxon>
        <taxon>Betaproteobacteria</taxon>
        <taxon>Rhodocyclales</taxon>
        <taxon>Fluviibacteraceae</taxon>
        <taxon>Fluviibacter</taxon>
    </lineage>
</organism>
<dbReference type="RefSeq" id="WP_162049425.1">
    <property type="nucleotide sequence ID" value="NZ_AP022347.1"/>
</dbReference>
<keyword evidence="3" id="KW-0449">Lipoprotein</keyword>
<dbReference type="PROSITE" id="PS51257">
    <property type="entry name" value="PROKAR_LIPOPROTEIN"/>
    <property type="match status" value="1"/>
</dbReference>
<accession>A0A679I5E3</accession>
<dbReference type="Pfam" id="PF04333">
    <property type="entry name" value="MlaA"/>
    <property type="match status" value="1"/>
</dbReference>
<protein>
    <submittedName>
        <fullName evidence="3">Lipoprotein</fullName>
    </submittedName>
</protein>
<evidence type="ECO:0000313" key="3">
    <source>
        <dbReference type="EMBL" id="BBU69911.1"/>
    </source>
</evidence>
<keyword evidence="4" id="KW-1185">Reference proteome</keyword>
<reference evidence="4" key="1">
    <citation type="submission" date="2020-01" db="EMBL/GenBank/DDBJ databases">
        <title>Phosphoaccumulans saitamaens gen. nov., sp. nov., a polyphosphate accumulating bacterium isolated from surface river water.</title>
        <authorList>
            <person name="Watanabe K."/>
            <person name="Suda W."/>
        </authorList>
    </citation>
    <scope>NUCLEOTIDE SEQUENCE [LARGE SCALE GENOMIC DNA]</scope>
    <source>
        <strain evidence="4">ICHIAU1</strain>
    </source>
</reference>
<proteinExistence type="inferred from homology"/>
<evidence type="ECO:0000256" key="2">
    <source>
        <dbReference type="ARBA" id="ARBA00022729"/>
    </source>
</evidence>
<dbReference type="InterPro" id="IPR007428">
    <property type="entry name" value="MlaA"/>
</dbReference>
<dbReference type="OrthoDB" id="9785326at2"/>
<dbReference type="AlphaFoldDB" id="A0A679I5E3"/>
<dbReference type="GO" id="GO:0016020">
    <property type="term" value="C:membrane"/>
    <property type="evidence" value="ECO:0007669"/>
    <property type="project" value="InterPro"/>
</dbReference>
<dbReference type="Proteomes" id="UP000463961">
    <property type="component" value="Chromosome"/>
</dbReference>
<gene>
    <name evidence="3" type="ORF">ICHIAU1_21940</name>
</gene>
<dbReference type="PRINTS" id="PR01805">
    <property type="entry name" value="VACJLIPOPROT"/>
</dbReference>
<name>A0A679I5E3_9RHOO</name>
<dbReference type="EMBL" id="AP022345">
    <property type="protein sequence ID" value="BBU69911.1"/>
    <property type="molecule type" value="Genomic_DNA"/>
</dbReference>
<evidence type="ECO:0000313" key="4">
    <source>
        <dbReference type="Proteomes" id="UP000463961"/>
    </source>
</evidence>
<dbReference type="PANTHER" id="PTHR30035:SF3">
    <property type="entry name" value="INTERMEMBRANE PHOSPHOLIPID TRANSPORT SYSTEM LIPOPROTEIN MLAA"/>
    <property type="match status" value="1"/>
</dbReference>
<dbReference type="GO" id="GO:0120010">
    <property type="term" value="P:intermembrane phospholipid transfer"/>
    <property type="evidence" value="ECO:0007669"/>
    <property type="project" value="TreeGrafter"/>
</dbReference>
<sequence>MRTLSKMNLRHCLAALALVASITGCATTENANPRDPWEGYNRGMFQVNETIDTVLIKPVAISYDFILPEPIRILVTNFFSNIGDVMIGVNDLLQGRGEQAFNDLGRFVINTTLGFGGLFDVAGNAGWYKNDNDFGVTFGRWGVPSGPYFVLPILGPSNVRDTFGWAADIAASPIDLVVNDPTAYYTLWGVRFLNTRANLLPAEKIIEEAATDKYSYLRDAFMQNRLNLIHDGAPPPGLDTSEQTDEPAAGQPEKTSAEPKPADVGAGTQ</sequence>